<evidence type="ECO:0000313" key="7">
    <source>
        <dbReference type="EMBL" id="CAA9514645.1"/>
    </source>
</evidence>
<dbReference type="AlphaFoldDB" id="A0A6J4T5C6"/>
<dbReference type="EC" id="5.1.3.14" evidence="4"/>
<comment type="similarity">
    <text evidence="3 5">Belongs to the UDP-N-acetylglucosamine 2-epimerase family.</text>
</comment>
<proteinExistence type="inferred from homology"/>
<reference evidence="7" key="1">
    <citation type="submission" date="2020-02" db="EMBL/GenBank/DDBJ databases">
        <authorList>
            <person name="Meier V. D."/>
        </authorList>
    </citation>
    <scope>NUCLEOTIDE SEQUENCE</scope>
    <source>
        <strain evidence="7">AVDCRST_MAG44</strain>
    </source>
</reference>
<feature type="domain" description="UDP-N-acetylglucosamine 2-epimerase" evidence="6">
    <location>
        <begin position="4"/>
        <end position="56"/>
    </location>
</feature>
<dbReference type="Gene3D" id="3.40.50.2000">
    <property type="entry name" value="Glycogen Phosphorylase B"/>
    <property type="match status" value="1"/>
</dbReference>
<dbReference type="InterPro" id="IPR003331">
    <property type="entry name" value="UDP_GlcNAc_Epimerase_2_dom"/>
</dbReference>
<dbReference type="EMBL" id="CADCVY010000106">
    <property type="protein sequence ID" value="CAA9514645.1"/>
    <property type="molecule type" value="Genomic_DNA"/>
</dbReference>
<evidence type="ECO:0000256" key="4">
    <source>
        <dbReference type="ARBA" id="ARBA00038858"/>
    </source>
</evidence>
<dbReference type="GO" id="GO:0008761">
    <property type="term" value="F:UDP-N-acetylglucosamine 2-epimerase activity"/>
    <property type="evidence" value="ECO:0007669"/>
    <property type="project" value="UniProtKB-EC"/>
</dbReference>
<keyword evidence="1 5" id="KW-0413">Isomerase</keyword>
<evidence type="ECO:0000256" key="5">
    <source>
        <dbReference type="RuleBase" id="RU003513"/>
    </source>
</evidence>
<evidence type="ECO:0000256" key="2">
    <source>
        <dbReference type="ARBA" id="ARBA00036080"/>
    </source>
</evidence>
<gene>
    <name evidence="7" type="ORF">AVDCRST_MAG44-1616</name>
</gene>
<dbReference type="Pfam" id="PF02350">
    <property type="entry name" value="Epimerase_2"/>
    <property type="match status" value="1"/>
</dbReference>
<comment type="catalytic activity">
    <reaction evidence="2">
        <text>UDP-N-acetyl-alpha-D-glucosamine = UDP-N-acetyl-alpha-D-mannosamine</text>
        <dbReference type="Rhea" id="RHEA:17213"/>
        <dbReference type="ChEBI" id="CHEBI:57705"/>
        <dbReference type="ChEBI" id="CHEBI:68623"/>
        <dbReference type="EC" id="5.1.3.14"/>
    </reaction>
</comment>
<evidence type="ECO:0000256" key="3">
    <source>
        <dbReference type="ARBA" id="ARBA00038209"/>
    </source>
</evidence>
<dbReference type="InterPro" id="IPR029767">
    <property type="entry name" value="WecB-like"/>
</dbReference>
<organism evidence="7">
    <name type="scientific">uncultured Sphingomonas sp</name>
    <dbReference type="NCBI Taxonomy" id="158754"/>
    <lineage>
        <taxon>Bacteria</taxon>
        <taxon>Pseudomonadati</taxon>
        <taxon>Pseudomonadota</taxon>
        <taxon>Alphaproteobacteria</taxon>
        <taxon>Sphingomonadales</taxon>
        <taxon>Sphingomonadaceae</taxon>
        <taxon>Sphingomonas</taxon>
        <taxon>environmental samples</taxon>
    </lineage>
</organism>
<name>A0A6J4T5C6_9SPHN</name>
<sequence length="58" mass="6140">MREVTAAILPHLRCVRPEMLVVQGDTSSAMGTALAGFAADVSVGHVEAGLRTHDQRLP</sequence>
<protein>
    <recommendedName>
        <fullName evidence="4">UDP-N-acetylglucosamine 2-epimerase (non-hydrolyzing)</fullName>
        <ecNumber evidence="4">5.1.3.14</ecNumber>
    </recommendedName>
</protein>
<evidence type="ECO:0000256" key="1">
    <source>
        <dbReference type="ARBA" id="ARBA00023235"/>
    </source>
</evidence>
<accession>A0A6J4T5C6</accession>
<dbReference type="PANTHER" id="PTHR43174:SF2">
    <property type="entry name" value="UDP-N-ACETYLGLUCOSAMINE 2-EPIMERASE"/>
    <property type="match status" value="1"/>
</dbReference>
<evidence type="ECO:0000259" key="6">
    <source>
        <dbReference type="Pfam" id="PF02350"/>
    </source>
</evidence>
<dbReference type="SUPFAM" id="SSF53756">
    <property type="entry name" value="UDP-Glycosyltransferase/glycogen phosphorylase"/>
    <property type="match status" value="1"/>
</dbReference>
<dbReference type="PANTHER" id="PTHR43174">
    <property type="entry name" value="UDP-N-ACETYLGLUCOSAMINE 2-EPIMERASE"/>
    <property type="match status" value="1"/>
</dbReference>